<dbReference type="InterPro" id="IPR050884">
    <property type="entry name" value="CNP_phosphodiesterase-III"/>
</dbReference>
<dbReference type="GO" id="GO:0016787">
    <property type="term" value="F:hydrolase activity"/>
    <property type="evidence" value="ECO:0007669"/>
    <property type="project" value="UniProtKB-KW"/>
</dbReference>
<protein>
    <submittedName>
        <fullName evidence="6">Metallophosphoesterase</fullName>
    </submittedName>
</protein>
<keyword evidence="3" id="KW-0408">Iron</keyword>
<sequence>MSRIVHLSDLHFGRDRPELLEPLVAYVNGLAPDLVLISGDLTQRARNHQFAAARQFMDRLQAQVLAVPGNHDTPLDNLYIRLLKPWRRFRRHIASDLEPCQSGDSHVVTGLNTADPWAWQRGKLRRSSLRRACGFLSRERTGDKIGIVVMHHPPEHDDAAGNKTLMKGAARGLETLRDCGADIVLCGHLHSWRVAPFRAMRSLLLVQAGTGLSTRLRGEPNDLNLLIVQDGRVTIERHGTRDADPDFHVLSRSRFQKRDGVWNGLP</sequence>
<evidence type="ECO:0000313" key="6">
    <source>
        <dbReference type="EMBL" id="RDD67132.1"/>
    </source>
</evidence>
<comment type="similarity">
    <text evidence="4">Belongs to the cyclic nucleotide phosphodiesterase class-III family.</text>
</comment>
<accession>A0A369TQG8</accession>
<keyword evidence="1" id="KW-0479">Metal-binding</keyword>
<dbReference type="PANTHER" id="PTHR42988">
    <property type="entry name" value="PHOSPHOHYDROLASE"/>
    <property type="match status" value="1"/>
</dbReference>
<name>A0A369TQG8_9RHOB</name>
<dbReference type="CDD" id="cd07400">
    <property type="entry name" value="MPP_1"/>
    <property type="match status" value="1"/>
</dbReference>
<keyword evidence="7" id="KW-1185">Reference proteome</keyword>
<dbReference type="Gene3D" id="3.60.21.10">
    <property type="match status" value="1"/>
</dbReference>
<evidence type="ECO:0000313" key="7">
    <source>
        <dbReference type="Proteomes" id="UP000253977"/>
    </source>
</evidence>
<evidence type="ECO:0000256" key="4">
    <source>
        <dbReference type="ARBA" id="ARBA00025742"/>
    </source>
</evidence>
<dbReference type="SUPFAM" id="SSF56300">
    <property type="entry name" value="Metallo-dependent phosphatases"/>
    <property type="match status" value="1"/>
</dbReference>
<evidence type="ECO:0000259" key="5">
    <source>
        <dbReference type="Pfam" id="PF00149"/>
    </source>
</evidence>
<dbReference type="OrthoDB" id="651281at2"/>
<comment type="caution">
    <text evidence="6">The sequence shown here is derived from an EMBL/GenBank/DDBJ whole genome shotgun (WGS) entry which is preliminary data.</text>
</comment>
<dbReference type="InterPro" id="IPR029052">
    <property type="entry name" value="Metallo-depent_PP-like"/>
</dbReference>
<dbReference type="Pfam" id="PF00149">
    <property type="entry name" value="Metallophos"/>
    <property type="match status" value="1"/>
</dbReference>
<feature type="domain" description="Calcineurin-like phosphoesterase" evidence="5">
    <location>
        <begin position="3"/>
        <end position="191"/>
    </location>
</feature>
<dbReference type="GO" id="GO:0046872">
    <property type="term" value="F:metal ion binding"/>
    <property type="evidence" value="ECO:0007669"/>
    <property type="project" value="UniProtKB-KW"/>
</dbReference>
<proteinExistence type="inferred from homology"/>
<dbReference type="InterPro" id="IPR004843">
    <property type="entry name" value="Calcineurin-like_PHP"/>
</dbReference>
<dbReference type="EMBL" id="QPMK01000003">
    <property type="protein sequence ID" value="RDD67132.1"/>
    <property type="molecule type" value="Genomic_DNA"/>
</dbReference>
<evidence type="ECO:0000256" key="2">
    <source>
        <dbReference type="ARBA" id="ARBA00022801"/>
    </source>
</evidence>
<dbReference type="AlphaFoldDB" id="A0A369TQG8"/>
<dbReference type="Proteomes" id="UP000253977">
    <property type="component" value="Unassembled WGS sequence"/>
</dbReference>
<dbReference type="PANTHER" id="PTHR42988:SF2">
    <property type="entry name" value="CYCLIC NUCLEOTIDE PHOSPHODIESTERASE CBUA0032-RELATED"/>
    <property type="match status" value="1"/>
</dbReference>
<gene>
    <name evidence="6" type="ORF">DU478_05165</name>
</gene>
<evidence type="ECO:0000256" key="1">
    <source>
        <dbReference type="ARBA" id="ARBA00022723"/>
    </source>
</evidence>
<dbReference type="RefSeq" id="WP_114509880.1">
    <property type="nucleotide sequence ID" value="NZ_QPMK01000003.1"/>
</dbReference>
<keyword evidence="2" id="KW-0378">Hydrolase</keyword>
<organism evidence="6 7">
    <name type="scientific">Thalassococcus profundi</name>
    <dbReference type="NCBI Taxonomy" id="2282382"/>
    <lineage>
        <taxon>Bacteria</taxon>
        <taxon>Pseudomonadati</taxon>
        <taxon>Pseudomonadota</taxon>
        <taxon>Alphaproteobacteria</taxon>
        <taxon>Rhodobacterales</taxon>
        <taxon>Roseobacteraceae</taxon>
        <taxon>Thalassococcus</taxon>
    </lineage>
</organism>
<evidence type="ECO:0000256" key="3">
    <source>
        <dbReference type="ARBA" id="ARBA00023004"/>
    </source>
</evidence>
<reference evidence="6 7" key="1">
    <citation type="submission" date="2018-07" db="EMBL/GenBank/DDBJ databases">
        <title>Thalassococcus profundi sp. nov., a marine bacterium isolated from deep seawater of Okinawa Trough.</title>
        <authorList>
            <person name="Yu M."/>
        </authorList>
    </citation>
    <scope>NUCLEOTIDE SEQUENCE [LARGE SCALE GENOMIC DNA]</scope>
    <source>
        <strain evidence="6 7">WRAS1</strain>
    </source>
</reference>